<protein>
    <submittedName>
        <fullName evidence="7">Mur ligase, C-terminal</fullName>
    </submittedName>
</protein>
<evidence type="ECO:0000256" key="6">
    <source>
        <dbReference type="ARBA" id="ARBA00022842"/>
    </source>
</evidence>
<dbReference type="GO" id="GO:0005739">
    <property type="term" value="C:mitochondrion"/>
    <property type="evidence" value="ECO:0007669"/>
    <property type="project" value="TreeGrafter"/>
</dbReference>
<name>A0A0V0QFJ9_PSEPJ</name>
<keyword evidence="3" id="KW-0479">Metal-binding</keyword>
<gene>
    <name evidence="7" type="ORF">PPERSA_09579</name>
</gene>
<dbReference type="PANTHER" id="PTHR11136:SF0">
    <property type="entry name" value="DIHYDROFOLATE SYNTHETASE-RELATED"/>
    <property type="match status" value="1"/>
</dbReference>
<evidence type="ECO:0000256" key="5">
    <source>
        <dbReference type="ARBA" id="ARBA00022840"/>
    </source>
</evidence>
<dbReference type="OrthoDB" id="5212574at2759"/>
<reference evidence="7 8" key="1">
    <citation type="journal article" date="2015" name="Sci. Rep.">
        <title>Genome of the facultative scuticociliatosis pathogen Pseudocohnilembus persalinus provides insight into its virulence through horizontal gene transfer.</title>
        <authorList>
            <person name="Xiong J."/>
            <person name="Wang G."/>
            <person name="Cheng J."/>
            <person name="Tian M."/>
            <person name="Pan X."/>
            <person name="Warren A."/>
            <person name="Jiang C."/>
            <person name="Yuan D."/>
            <person name="Miao W."/>
        </authorList>
    </citation>
    <scope>NUCLEOTIDE SEQUENCE [LARGE SCALE GENOMIC DNA]</scope>
    <source>
        <strain evidence="7">36N120E</strain>
    </source>
</reference>
<evidence type="ECO:0000313" key="8">
    <source>
        <dbReference type="Proteomes" id="UP000054937"/>
    </source>
</evidence>
<keyword evidence="5" id="KW-0067">ATP-binding</keyword>
<dbReference type="OMA" id="SRPPCRF"/>
<dbReference type="PANTHER" id="PTHR11136">
    <property type="entry name" value="FOLYLPOLYGLUTAMATE SYNTHASE-RELATED"/>
    <property type="match status" value="1"/>
</dbReference>
<evidence type="ECO:0000256" key="4">
    <source>
        <dbReference type="ARBA" id="ARBA00022741"/>
    </source>
</evidence>
<sequence>MNQKYLSLLQKLNNVNMSRGMKLSLDNMKQITKLLGNPDKKLPYIHVAGTNGKGSVSLKLQQTFKHAGYDCGLYISPHLFTYQERIRINDNLIEKEAVVEILESIFKVAEKHKIGLTFFEYLTTLSFIYFSEKKADLAVLETGLGGLLDATNVIESNLASVITCIGLDHTDVLGSTLGEIALNKAGIIKSGSPTILGPNAKPYEVFEKVCQQKNSPIYLTEVSQKEKLDYNLENNKIVQTTIYAIQKHFPNQFNKLQEKHIDLGCQSSQPCRLEPLRTDLHENLQQKINKKFDLFFDVGHNPQALEKSLTKLSNDYPNRQIKVVYGTSSAKDCLDSLGTISKFVQKCYLVQAQHFRAMNISDIKIASDELKLFNQNWQNQVIEPINNGNIKKTFDTLFGLETKQNEQKLSEIDKSQIIQENDLVLVIGSFFIMRDVREYFGYQDIKDPIQLSERIVPVDQEQNQKVDTKKN</sequence>
<evidence type="ECO:0000313" key="7">
    <source>
        <dbReference type="EMBL" id="KRX00973.1"/>
    </source>
</evidence>
<comment type="caution">
    <text evidence="7">The sequence shown here is derived from an EMBL/GenBank/DDBJ whole genome shotgun (WGS) entry which is preliminary data.</text>
</comment>
<evidence type="ECO:0000256" key="1">
    <source>
        <dbReference type="ARBA" id="ARBA00008276"/>
    </source>
</evidence>
<proteinExistence type="inferred from homology"/>
<dbReference type="FunCoup" id="A0A0V0QFJ9">
    <property type="interactions" value="35"/>
</dbReference>
<dbReference type="SUPFAM" id="SSF53623">
    <property type="entry name" value="MurD-like peptide ligases, catalytic domain"/>
    <property type="match status" value="1"/>
</dbReference>
<dbReference type="PIRSF" id="PIRSF001563">
    <property type="entry name" value="Folylpolyglu_synth"/>
    <property type="match status" value="1"/>
</dbReference>
<dbReference type="NCBIfam" id="TIGR01499">
    <property type="entry name" value="folC"/>
    <property type="match status" value="1"/>
</dbReference>
<dbReference type="SUPFAM" id="SSF53244">
    <property type="entry name" value="MurD-like peptide ligases, peptide-binding domain"/>
    <property type="match status" value="1"/>
</dbReference>
<keyword evidence="2 7" id="KW-0436">Ligase</keyword>
<dbReference type="GO" id="GO:0005829">
    <property type="term" value="C:cytosol"/>
    <property type="evidence" value="ECO:0007669"/>
    <property type="project" value="TreeGrafter"/>
</dbReference>
<dbReference type="Gene3D" id="3.40.1190.10">
    <property type="entry name" value="Mur-like, catalytic domain"/>
    <property type="match status" value="1"/>
</dbReference>
<dbReference type="GO" id="GO:0005524">
    <property type="term" value="F:ATP binding"/>
    <property type="evidence" value="ECO:0007669"/>
    <property type="project" value="UniProtKB-KW"/>
</dbReference>
<dbReference type="Gene3D" id="3.90.190.20">
    <property type="entry name" value="Mur ligase, C-terminal domain"/>
    <property type="match status" value="1"/>
</dbReference>
<accession>A0A0V0QFJ9</accession>
<dbReference type="InterPro" id="IPR001645">
    <property type="entry name" value="Folylpolyglutamate_synth"/>
</dbReference>
<dbReference type="EMBL" id="LDAU01000180">
    <property type="protein sequence ID" value="KRX00973.1"/>
    <property type="molecule type" value="Genomic_DNA"/>
</dbReference>
<dbReference type="AlphaFoldDB" id="A0A0V0QFJ9"/>
<dbReference type="GO" id="GO:0046872">
    <property type="term" value="F:metal ion binding"/>
    <property type="evidence" value="ECO:0007669"/>
    <property type="project" value="UniProtKB-KW"/>
</dbReference>
<keyword evidence="8" id="KW-1185">Reference proteome</keyword>
<dbReference type="InParanoid" id="A0A0V0QFJ9"/>
<organism evidence="7 8">
    <name type="scientific">Pseudocohnilembus persalinus</name>
    <name type="common">Ciliate</name>
    <dbReference type="NCBI Taxonomy" id="266149"/>
    <lineage>
        <taxon>Eukaryota</taxon>
        <taxon>Sar</taxon>
        <taxon>Alveolata</taxon>
        <taxon>Ciliophora</taxon>
        <taxon>Intramacronucleata</taxon>
        <taxon>Oligohymenophorea</taxon>
        <taxon>Scuticociliatia</taxon>
        <taxon>Philasterida</taxon>
        <taxon>Pseudocohnilembidae</taxon>
        <taxon>Pseudocohnilembus</taxon>
    </lineage>
</organism>
<dbReference type="GO" id="GO:0008841">
    <property type="term" value="F:dihydrofolate synthase activity"/>
    <property type="evidence" value="ECO:0007669"/>
    <property type="project" value="TreeGrafter"/>
</dbReference>
<evidence type="ECO:0000256" key="3">
    <source>
        <dbReference type="ARBA" id="ARBA00022723"/>
    </source>
</evidence>
<keyword evidence="4" id="KW-0547">Nucleotide-binding</keyword>
<keyword evidence="6" id="KW-0460">Magnesium</keyword>
<dbReference type="InterPro" id="IPR018109">
    <property type="entry name" value="Folylpolyglutamate_synth_CS"/>
</dbReference>
<dbReference type="InterPro" id="IPR036565">
    <property type="entry name" value="Mur-like_cat_sf"/>
</dbReference>
<evidence type="ECO:0000256" key="2">
    <source>
        <dbReference type="ARBA" id="ARBA00022598"/>
    </source>
</evidence>
<dbReference type="Proteomes" id="UP000054937">
    <property type="component" value="Unassembled WGS sequence"/>
</dbReference>
<dbReference type="InterPro" id="IPR036615">
    <property type="entry name" value="Mur_ligase_C_dom_sf"/>
</dbReference>
<dbReference type="PROSITE" id="PS01012">
    <property type="entry name" value="FOLYLPOLYGLU_SYNT_2"/>
    <property type="match status" value="1"/>
</dbReference>
<comment type="similarity">
    <text evidence="1">Belongs to the folylpolyglutamate synthase family.</text>
</comment>
<dbReference type="GO" id="GO:0004326">
    <property type="term" value="F:tetrahydrofolylpolyglutamate synthase activity"/>
    <property type="evidence" value="ECO:0007669"/>
    <property type="project" value="InterPro"/>
</dbReference>